<evidence type="ECO:0008006" key="3">
    <source>
        <dbReference type="Google" id="ProtNLM"/>
    </source>
</evidence>
<name>A0A3B0TMN9_9ZZZZ</name>
<evidence type="ECO:0000256" key="1">
    <source>
        <dbReference type="SAM" id="MobiDB-lite"/>
    </source>
</evidence>
<gene>
    <name evidence="2" type="ORF">MNBD_ACTINO02-1899</name>
</gene>
<dbReference type="InterPro" id="IPR008993">
    <property type="entry name" value="TIMP-like_OB-fold"/>
</dbReference>
<feature type="non-terminal residue" evidence="2">
    <location>
        <position position="191"/>
    </location>
</feature>
<dbReference type="EMBL" id="UOEK01000455">
    <property type="protein sequence ID" value="VAW08306.1"/>
    <property type="molecule type" value="Genomic_DNA"/>
</dbReference>
<sequence length="191" mass="19402">MDLKRPTDMTHTSRSGLSGILAALLIATILLFLGTPQAQACSCLAPDPARGIATANAAFVGEIVDVATIGESEFGIVNAFTFSVIEWAKADLGDVVTVTSAGDSAACGLAGRPGDIMGILTSPGETGQLTTGLCQTVDPEALLGVMNDSDPTTSVPPITVDELEGFVADAPLGDGPLFEDPEAPPTAFPQT</sequence>
<accession>A0A3B0TMN9</accession>
<organism evidence="2">
    <name type="scientific">hydrothermal vent metagenome</name>
    <dbReference type="NCBI Taxonomy" id="652676"/>
    <lineage>
        <taxon>unclassified sequences</taxon>
        <taxon>metagenomes</taxon>
        <taxon>ecological metagenomes</taxon>
    </lineage>
</organism>
<feature type="region of interest" description="Disordered" evidence="1">
    <location>
        <begin position="171"/>
        <end position="191"/>
    </location>
</feature>
<proteinExistence type="predicted"/>
<dbReference type="Gene3D" id="2.40.50.120">
    <property type="match status" value="1"/>
</dbReference>
<reference evidence="2" key="1">
    <citation type="submission" date="2018-06" db="EMBL/GenBank/DDBJ databases">
        <authorList>
            <person name="Zhirakovskaya E."/>
        </authorList>
    </citation>
    <scope>NUCLEOTIDE SEQUENCE</scope>
</reference>
<dbReference type="AlphaFoldDB" id="A0A3B0TMN9"/>
<evidence type="ECO:0000313" key="2">
    <source>
        <dbReference type="EMBL" id="VAW08306.1"/>
    </source>
</evidence>
<dbReference type="SUPFAM" id="SSF50242">
    <property type="entry name" value="TIMP-like"/>
    <property type="match status" value="1"/>
</dbReference>
<protein>
    <recommendedName>
        <fullName evidence="3">Tissue inhibitor of metalloproteinase</fullName>
    </recommendedName>
</protein>